<dbReference type="Proteomes" id="UP001415857">
    <property type="component" value="Unassembled WGS sequence"/>
</dbReference>
<dbReference type="FunFam" id="1.25.70.10:FF:000015">
    <property type="entry name" value="Mitochondrial transcription termination factor family protein"/>
    <property type="match status" value="1"/>
</dbReference>
<dbReference type="InterPro" id="IPR038538">
    <property type="entry name" value="MTERF_sf"/>
</dbReference>
<dbReference type="Gene3D" id="1.25.70.10">
    <property type="entry name" value="Transcription termination factor 3, mitochondrial"/>
    <property type="match status" value="1"/>
</dbReference>
<organism evidence="4 5">
    <name type="scientific">Liquidambar formosana</name>
    <name type="common">Formosan gum</name>
    <dbReference type="NCBI Taxonomy" id="63359"/>
    <lineage>
        <taxon>Eukaryota</taxon>
        <taxon>Viridiplantae</taxon>
        <taxon>Streptophyta</taxon>
        <taxon>Embryophyta</taxon>
        <taxon>Tracheophyta</taxon>
        <taxon>Spermatophyta</taxon>
        <taxon>Magnoliopsida</taxon>
        <taxon>eudicotyledons</taxon>
        <taxon>Gunneridae</taxon>
        <taxon>Pentapetalae</taxon>
        <taxon>Saxifragales</taxon>
        <taxon>Altingiaceae</taxon>
        <taxon>Liquidambar</taxon>
    </lineage>
</organism>
<keyword evidence="5" id="KW-1185">Reference proteome</keyword>
<evidence type="ECO:0000313" key="5">
    <source>
        <dbReference type="Proteomes" id="UP001415857"/>
    </source>
</evidence>
<evidence type="ECO:0000256" key="3">
    <source>
        <dbReference type="ARBA" id="ARBA00022946"/>
    </source>
</evidence>
<evidence type="ECO:0000256" key="2">
    <source>
        <dbReference type="ARBA" id="ARBA00022472"/>
    </source>
</evidence>
<evidence type="ECO:0008006" key="6">
    <source>
        <dbReference type="Google" id="ProtNLM"/>
    </source>
</evidence>
<dbReference type="SMART" id="SM00733">
    <property type="entry name" value="Mterf"/>
    <property type="match status" value="9"/>
</dbReference>
<evidence type="ECO:0000313" key="4">
    <source>
        <dbReference type="EMBL" id="KAK9281996.1"/>
    </source>
</evidence>
<sequence length="604" mass="68829">MLTMFSKFLPVPGNFAFSASNNRLLFTNFTSNLPFPVKLSPPHKLSTQIDLSHGLSETYPLRASTLGNGEPSSEDQSFIVEEEEAREAVSEILQEFGVSKENSIEIAKNSPRYVKMLIDSVRDLDELSLWSSWTSESERGLESPLSFQRKVYYMAKEKGDNGKVPFLESVGLSLSSAMNVARYLSSETLPGLIDKVKYVKETFFSDSDDEGIAGKNARRMMMHLSIPIDDDIQQTLSFFEKIKARRGGLDMLGSKDASFRYFVESFPRLLLLSLETRMKPMVDFLEDIGVPRGCMRNVLLIFPPIVFYDIEKDIKPRILAFEKIGAVDKDFGRMLLKYPWVISTSIQENYEEILSFFSLEKVPKVSVDCAIKSWPHLLGCSTSKLKLMVEQFGELGVQNKKLGQVIATSPQLLLRKPQEFLKVVSFLEDLGFDRETVGRILGRCPEIFATSIEKTLKKKLEFLTSIGVSKDLPRVIRKYPELFVSDIDRTLLPRMKYLMKTGLSKRDVAFMVRRFSPLLGYGIDDVLRPKLEFLVNTMEKPVRDVVDYPRYFSYSLEKKIKPRFWVLKGRNVECSLKEMLGKNDEEFAAEFMGVGRMLVPPPSS</sequence>
<dbReference type="EMBL" id="JBBPBK010000007">
    <property type="protein sequence ID" value="KAK9281996.1"/>
    <property type="molecule type" value="Genomic_DNA"/>
</dbReference>
<dbReference type="AlphaFoldDB" id="A0AAP0WYM3"/>
<dbReference type="GO" id="GO:0006353">
    <property type="term" value="P:DNA-templated transcription termination"/>
    <property type="evidence" value="ECO:0007669"/>
    <property type="project" value="UniProtKB-KW"/>
</dbReference>
<evidence type="ECO:0000256" key="1">
    <source>
        <dbReference type="ARBA" id="ARBA00007692"/>
    </source>
</evidence>
<comment type="similarity">
    <text evidence="1">Belongs to the mTERF family.</text>
</comment>
<reference evidence="4 5" key="1">
    <citation type="journal article" date="2024" name="Plant J.">
        <title>Genome sequences and population genomics reveal climatic adaptation and genomic divergence between two closely related sweetgum species.</title>
        <authorList>
            <person name="Xu W.Q."/>
            <person name="Ren C.Q."/>
            <person name="Zhang X.Y."/>
            <person name="Comes H.P."/>
            <person name="Liu X.H."/>
            <person name="Li Y.G."/>
            <person name="Kettle C.J."/>
            <person name="Jalonen R."/>
            <person name="Gaisberger H."/>
            <person name="Ma Y.Z."/>
            <person name="Qiu Y.X."/>
        </authorList>
    </citation>
    <scope>NUCLEOTIDE SEQUENCE [LARGE SCALE GENOMIC DNA]</scope>
    <source>
        <strain evidence="4">Hangzhou</strain>
    </source>
</reference>
<keyword evidence="2" id="KW-0804">Transcription</keyword>
<keyword evidence="2" id="KW-0805">Transcription regulation</keyword>
<keyword evidence="2" id="KW-0806">Transcription termination</keyword>
<keyword evidence="3" id="KW-0809">Transit peptide</keyword>
<dbReference type="Pfam" id="PF02536">
    <property type="entry name" value="mTERF"/>
    <property type="match status" value="1"/>
</dbReference>
<dbReference type="PANTHER" id="PTHR13068:SF151">
    <property type="entry name" value="TRANSCRIPTION TERMINATION FACTOR MTERF9, CHLOROPLASTIC"/>
    <property type="match status" value="1"/>
</dbReference>
<comment type="caution">
    <text evidence="4">The sequence shown here is derived from an EMBL/GenBank/DDBJ whole genome shotgun (WGS) entry which is preliminary data.</text>
</comment>
<accession>A0AAP0WYM3</accession>
<dbReference type="GO" id="GO:0003676">
    <property type="term" value="F:nucleic acid binding"/>
    <property type="evidence" value="ECO:0007669"/>
    <property type="project" value="InterPro"/>
</dbReference>
<gene>
    <name evidence="4" type="ORF">L1049_004907</name>
</gene>
<proteinExistence type="inferred from homology"/>
<dbReference type="InterPro" id="IPR003690">
    <property type="entry name" value="MTERF"/>
</dbReference>
<name>A0AAP0WYM3_LIQFO</name>
<dbReference type="PANTHER" id="PTHR13068">
    <property type="entry name" value="CGI-12 PROTEIN-RELATED"/>
    <property type="match status" value="1"/>
</dbReference>
<protein>
    <recommendedName>
        <fullName evidence="6">Transcription termination factor MTERF2, chloroplastic</fullName>
    </recommendedName>
</protein>